<feature type="region of interest" description="Disordered" evidence="4">
    <location>
        <begin position="156"/>
        <end position="324"/>
    </location>
</feature>
<dbReference type="GO" id="GO:0000978">
    <property type="term" value="F:RNA polymerase II cis-regulatory region sequence-specific DNA binding"/>
    <property type="evidence" value="ECO:0007669"/>
    <property type="project" value="TreeGrafter"/>
</dbReference>
<organism evidence="6 7">
    <name type="scientific">Dentipellis fragilis</name>
    <dbReference type="NCBI Taxonomy" id="205917"/>
    <lineage>
        <taxon>Eukaryota</taxon>
        <taxon>Fungi</taxon>
        <taxon>Dikarya</taxon>
        <taxon>Basidiomycota</taxon>
        <taxon>Agaricomycotina</taxon>
        <taxon>Agaricomycetes</taxon>
        <taxon>Russulales</taxon>
        <taxon>Hericiaceae</taxon>
        <taxon>Dentipellis</taxon>
    </lineage>
</organism>
<protein>
    <recommendedName>
        <fullName evidence="5">HMG box domain-containing protein</fullName>
    </recommendedName>
</protein>
<dbReference type="SMART" id="SM00398">
    <property type="entry name" value="HMG"/>
    <property type="match status" value="1"/>
</dbReference>
<evidence type="ECO:0000256" key="2">
    <source>
        <dbReference type="ARBA" id="ARBA00023242"/>
    </source>
</evidence>
<dbReference type="PANTHER" id="PTHR45789">
    <property type="entry name" value="FI18025P1"/>
    <property type="match status" value="1"/>
</dbReference>
<feature type="compositionally biased region" description="Polar residues" evidence="4">
    <location>
        <begin position="281"/>
        <end position="294"/>
    </location>
</feature>
<dbReference type="Gene3D" id="1.10.30.10">
    <property type="entry name" value="High mobility group box domain"/>
    <property type="match status" value="1"/>
</dbReference>
<evidence type="ECO:0000259" key="5">
    <source>
        <dbReference type="PROSITE" id="PS50118"/>
    </source>
</evidence>
<feature type="compositionally biased region" description="Polar residues" evidence="4">
    <location>
        <begin position="606"/>
        <end position="632"/>
    </location>
</feature>
<feature type="compositionally biased region" description="Polar residues" evidence="4">
    <location>
        <begin position="22"/>
        <end position="49"/>
    </location>
</feature>
<dbReference type="OrthoDB" id="6247875at2759"/>
<dbReference type="AlphaFoldDB" id="A0A4Y9ZDI9"/>
<name>A0A4Y9ZDI9_9AGAM</name>
<evidence type="ECO:0000313" key="6">
    <source>
        <dbReference type="EMBL" id="TFY72524.1"/>
    </source>
</evidence>
<dbReference type="InterPro" id="IPR009071">
    <property type="entry name" value="HMG_box_dom"/>
</dbReference>
<dbReference type="SUPFAM" id="SSF47095">
    <property type="entry name" value="HMG-box"/>
    <property type="match status" value="1"/>
</dbReference>
<evidence type="ECO:0000256" key="4">
    <source>
        <dbReference type="SAM" id="MobiDB-lite"/>
    </source>
</evidence>
<feature type="compositionally biased region" description="Pro residues" evidence="4">
    <location>
        <begin position="551"/>
        <end position="574"/>
    </location>
</feature>
<evidence type="ECO:0000313" key="7">
    <source>
        <dbReference type="Proteomes" id="UP000298327"/>
    </source>
</evidence>
<keyword evidence="2 3" id="KW-0539">Nucleus</keyword>
<comment type="caution">
    <text evidence="6">The sequence shown here is derived from an EMBL/GenBank/DDBJ whole genome shotgun (WGS) entry which is preliminary data.</text>
</comment>
<dbReference type="GO" id="GO:0005634">
    <property type="term" value="C:nucleus"/>
    <property type="evidence" value="ECO:0007669"/>
    <property type="project" value="UniProtKB-UniRule"/>
</dbReference>
<dbReference type="CDD" id="cd01389">
    <property type="entry name" value="HMG-box_ROX1-like"/>
    <property type="match status" value="1"/>
</dbReference>
<feature type="compositionally biased region" description="Low complexity" evidence="4">
    <location>
        <begin position="516"/>
        <end position="525"/>
    </location>
</feature>
<feature type="compositionally biased region" description="Low complexity" evidence="4">
    <location>
        <begin position="191"/>
        <end position="203"/>
    </location>
</feature>
<feature type="domain" description="HMG box" evidence="5">
    <location>
        <begin position="110"/>
        <end position="185"/>
    </location>
</feature>
<feature type="region of interest" description="Disordered" evidence="4">
    <location>
        <begin position="375"/>
        <end position="471"/>
    </location>
</feature>
<keyword evidence="7" id="KW-1185">Reference proteome</keyword>
<feature type="compositionally biased region" description="Low complexity" evidence="4">
    <location>
        <begin position="578"/>
        <end position="593"/>
    </location>
</feature>
<feature type="compositionally biased region" description="Basic and acidic residues" evidence="4">
    <location>
        <begin position="156"/>
        <end position="179"/>
    </location>
</feature>
<reference evidence="6 7" key="1">
    <citation type="submission" date="2019-02" db="EMBL/GenBank/DDBJ databases">
        <title>Genome sequencing of the rare red list fungi Dentipellis fragilis.</title>
        <authorList>
            <person name="Buettner E."/>
            <person name="Kellner H."/>
        </authorList>
    </citation>
    <scope>NUCLEOTIDE SEQUENCE [LARGE SCALE GENOMIC DNA]</scope>
    <source>
        <strain evidence="6 7">DSM 105465</strain>
    </source>
</reference>
<dbReference type="PROSITE" id="PS50118">
    <property type="entry name" value="HMG_BOX_2"/>
    <property type="match status" value="1"/>
</dbReference>
<gene>
    <name evidence="6" type="ORF">EVG20_g476</name>
</gene>
<feature type="compositionally biased region" description="Basic residues" evidence="4">
    <location>
        <begin position="180"/>
        <end position="190"/>
    </location>
</feature>
<feature type="compositionally biased region" description="Pro residues" evidence="4">
    <location>
        <begin position="454"/>
        <end position="471"/>
    </location>
</feature>
<dbReference type="GO" id="GO:0000981">
    <property type="term" value="F:DNA-binding transcription factor activity, RNA polymerase II-specific"/>
    <property type="evidence" value="ECO:0007669"/>
    <property type="project" value="TreeGrafter"/>
</dbReference>
<feature type="compositionally biased region" description="Low complexity" evidence="4">
    <location>
        <begin position="83"/>
        <end position="94"/>
    </location>
</feature>
<dbReference type="InterPro" id="IPR051356">
    <property type="entry name" value="SOX/SOX-like_TF"/>
</dbReference>
<dbReference type="PANTHER" id="PTHR45789:SF2">
    <property type="entry name" value="FI18025P1"/>
    <property type="match status" value="1"/>
</dbReference>
<feature type="region of interest" description="Disordered" evidence="4">
    <location>
        <begin position="1"/>
        <end position="49"/>
    </location>
</feature>
<dbReference type="EMBL" id="SEOQ01000012">
    <property type="protein sequence ID" value="TFY72524.1"/>
    <property type="molecule type" value="Genomic_DNA"/>
</dbReference>
<dbReference type="InterPro" id="IPR036910">
    <property type="entry name" value="HMG_box_dom_sf"/>
</dbReference>
<sequence>MSLSSGGIVEGWRPSSDDQDSVDLQFSQAQGSYEPLSSPNAFSPTDSPYVRTTYSYSHSTTAQPSSYPVSPTEYFPSYESFDSSQTSNTSGMSSSDRRAIRNKIRDPSWVPRPRNAFIIFRCDYAREHARDVVVSSPSSSIPSDKTLSKRAAEAWKRLPVEQKEEYKGRAEREKDEHARQNPHYRFKPMRRPTSSSRGGSRSQQRSDRGEKVARLVSRGHSGSQREDTSQEWGRSISGSGEGTVYQSRGDLRRRWVVAEASQPIPVPPSCASSPGPWYGQMQGSSNGGTPQETPAQEVPPLPVDGSEDYGAGPQLEPLSDDMLFSGYTFPSSNTSYFPASAQPLDPPSGFYASSSFPGAVSQSSLLTVKPHPAASQSSLLTVRPMPGASQTSLLTLRQRPPPKPFVPGPRLVMPPRPFLPAGVSPPDRSQPFIPTTFRPHPAPQQPGPSTFRRQPPPQQQQQPMPPAVRSFPPIPQVPVLVKPHVSPLMTMGTAFNDWSFESTAQYDGQGARDDGSSSASSDASGTNTPYSSDSDAEGYVQAHHHMIPEGLPIPRPRYSPPRPHYSPPRHPPPQYVNTSPSTSMTSSSSMSASIPYHHQSWDTEAFGSQTHGLGQSQQQMQPSISVQDTDPSSPVFWDAEAFGGQVGMHAQNANEDHGQHEMASLSPTYDLRANLGLGSDFF</sequence>
<dbReference type="Proteomes" id="UP000298327">
    <property type="component" value="Unassembled WGS sequence"/>
</dbReference>
<dbReference type="Pfam" id="PF00505">
    <property type="entry name" value="HMG_box"/>
    <property type="match status" value="1"/>
</dbReference>
<proteinExistence type="predicted"/>
<dbReference type="STRING" id="205917.A0A4Y9ZDI9"/>
<feature type="DNA-binding region" description="HMG box" evidence="3">
    <location>
        <begin position="110"/>
        <end position="185"/>
    </location>
</feature>
<feature type="compositionally biased region" description="Basic and acidic residues" evidence="4">
    <location>
        <begin position="204"/>
        <end position="213"/>
    </location>
</feature>
<keyword evidence="1 3" id="KW-0238">DNA-binding</keyword>
<accession>A0A4Y9ZDI9</accession>
<evidence type="ECO:0000256" key="3">
    <source>
        <dbReference type="PROSITE-ProRule" id="PRU00267"/>
    </source>
</evidence>
<feature type="compositionally biased region" description="Pro residues" evidence="4">
    <location>
        <begin position="399"/>
        <end position="418"/>
    </location>
</feature>
<evidence type="ECO:0000256" key="1">
    <source>
        <dbReference type="ARBA" id="ARBA00023125"/>
    </source>
</evidence>
<feature type="region of interest" description="Disordered" evidence="4">
    <location>
        <begin position="78"/>
        <end position="101"/>
    </location>
</feature>
<feature type="region of interest" description="Disordered" evidence="4">
    <location>
        <begin position="506"/>
        <end position="633"/>
    </location>
</feature>